<evidence type="ECO:0000256" key="5">
    <source>
        <dbReference type="HAMAP-Rule" id="MF_00810"/>
    </source>
</evidence>
<feature type="domain" description="Helix-hairpin-helix DNA-binding motif class 1" evidence="7">
    <location>
        <begin position="139"/>
        <end position="158"/>
    </location>
</feature>
<keyword evidence="3 5" id="KW-0687">Ribonucleoprotein</keyword>
<evidence type="ECO:0000256" key="3">
    <source>
        <dbReference type="ARBA" id="ARBA00023274"/>
    </source>
</evidence>
<dbReference type="SUPFAM" id="SSF47794">
    <property type="entry name" value="Rad51 N-terminal domain-like"/>
    <property type="match status" value="2"/>
</dbReference>
<feature type="region of interest" description="Disordered" evidence="6">
    <location>
        <begin position="66"/>
        <end position="118"/>
    </location>
</feature>
<dbReference type="InterPro" id="IPR018263">
    <property type="entry name" value="Ribosomal_eL32_CS"/>
</dbReference>
<evidence type="ECO:0000256" key="2">
    <source>
        <dbReference type="ARBA" id="ARBA00022980"/>
    </source>
</evidence>
<sequence length="354" mass="38903">MSDEHDDVDEEANEQELTDLGGVGEEKAEALSEAGFETVEHVSAASQDQLQDVEGISTALAARIKAETDEVEVSDDVEAEIGEDDAGDEAEAADDEADEADDDEIEGLTDISGVGDSKAEALREAGYDTVAKVKGASQDELADVDGIGMALAARIKADIGDLEVSEDVEAEIEADEPETDETVETELQPRGLVDKTPELDEETERLLTERDRGSKPQFNRQDYHKKKRVPTSWRRPRGQLSKQRRGVKGKGATVEAGYRQPEAVRGLHPSGFEEVRVHNTDDLEGVDPDTEAVRIASKVGGRKREQIEELAEEREIRVLNPTYEEVELNDRPLSTETTRIGRARCREEQALVRP</sequence>
<dbReference type="CDD" id="cd00513">
    <property type="entry name" value="Ribosomal_L32_L32e"/>
    <property type="match status" value="1"/>
</dbReference>
<feature type="compositionally biased region" description="Basic residues" evidence="6">
    <location>
        <begin position="223"/>
        <end position="248"/>
    </location>
</feature>
<dbReference type="PANTHER" id="PTHR23413">
    <property type="entry name" value="60S RIBOSOMAL PROTEIN L32 AND DNA-DIRECTED RNA POLYMERASE II, SUBUNIT N"/>
    <property type="match status" value="1"/>
</dbReference>
<feature type="region of interest" description="Disordered" evidence="6">
    <location>
        <begin position="170"/>
        <end position="271"/>
    </location>
</feature>
<feature type="compositionally biased region" description="Acidic residues" evidence="6">
    <location>
        <begin position="69"/>
        <end position="107"/>
    </location>
</feature>
<dbReference type="InterPro" id="IPR023654">
    <property type="entry name" value="Ribosomal_eL32_arc"/>
</dbReference>
<dbReference type="Pfam" id="PF14520">
    <property type="entry name" value="HHH_5"/>
    <property type="match status" value="2"/>
</dbReference>
<protein>
    <recommendedName>
        <fullName evidence="4 5">Large ribosomal subunit protein eL32</fullName>
    </recommendedName>
</protein>
<proteinExistence type="inferred from homology"/>
<dbReference type="NCBIfam" id="NF006332">
    <property type="entry name" value="PRK08562.1"/>
    <property type="match status" value="1"/>
</dbReference>
<dbReference type="InterPro" id="IPR003583">
    <property type="entry name" value="Hlx-hairpin-Hlx_DNA-bd_motif"/>
</dbReference>
<dbReference type="SUPFAM" id="SSF52042">
    <property type="entry name" value="Ribosomal protein L32e"/>
    <property type="match status" value="1"/>
</dbReference>
<name>A0ABD5VZQ7_9EURY</name>
<dbReference type="Proteomes" id="UP001596445">
    <property type="component" value="Unassembled WGS sequence"/>
</dbReference>
<feature type="compositionally biased region" description="Acidic residues" evidence="6">
    <location>
        <begin position="170"/>
        <end position="184"/>
    </location>
</feature>
<reference evidence="8 9" key="1">
    <citation type="journal article" date="2019" name="Int. J. Syst. Evol. Microbiol.">
        <title>The Global Catalogue of Microorganisms (GCM) 10K type strain sequencing project: providing services to taxonomists for standard genome sequencing and annotation.</title>
        <authorList>
            <consortium name="The Broad Institute Genomics Platform"/>
            <consortium name="The Broad Institute Genome Sequencing Center for Infectious Disease"/>
            <person name="Wu L."/>
            <person name="Ma J."/>
        </authorList>
    </citation>
    <scope>NUCLEOTIDE SEQUENCE [LARGE SCALE GENOMIC DNA]</scope>
    <source>
        <strain evidence="8 9">JCM 30072</strain>
    </source>
</reference>
<evidence type="ECO:0000313" key="8">
    <source>
        <dbReference type="EMBL" id="MFC7056874.1"/>
    </source>
</evidence>
<dbReference type="PANTHER" id="PTHR23413:SF1">
    <property type="entry name" value="RIBOSOMAL PROTEIN L32"/>
    <property type="match status" value="1"/>
</dbReference>
<dbReference type="GO" id="GO:0005840">
    <property type="term" value="C:ribosome"/>
    <property type="evidence" value="ECO:0007669"/>
    <property type="project" value="UniProtKB-KW"/>
</dbReference>
<dbReference type="GO" id="GO:1990904">
    <property type="term" value="C:ribonucleoprotein complex"/>
    <property type="evidence" value="ECO:0007669"/>
    <property type="project" value="UniProtKB-KW"/>
</dbReference>
<dbReference type="Gene3D" id="1.10.150.20">
    <property type="entry name" value="5' to 3' exonuclease, C-terminal subdomain"/>
    <property type="match status" value="2"/>
</dbReference>
<feature type="domain" description="Helix-hairpin-helix DNA-binding motif class 1" evidence="7">
    <location>
        <begin position="48"/>
        <end position="67"/>
    </location>
</feature>
<dbReference type="HAMAP" id="MF_00810">
    <property type="entry name" value="Ribosomal_eL32"/>
    <property type="match status" value="1"/>
</dbReference>
<evidence type="ECO:0000259" key="7">
    <source>
        <dbReference type="SMART" id="SM00278"/>
    </source>
</evidence>
<dbReference type="EMBL" id="JBHSZI010000001">
    <property type="protein sequence ID" value="MFC7056874.1"/>
    <property type="molecule type" value="Genomic_DNA"/>
</dbReference>
<evidence type="ECO:0000313" key="9">
    <source>
        <dbReference type="Proteomes" id="UP001596445"/>
    </source>
</evidence>
<dbReference type="SMART" id="SM00278">
    <property type="entry name" value="HhH1"/>
    <property type="match status" value="4"/>
</dbReference>
<keyword evidence="9" id="KW-1185">Reference proteome</keyword>
<dbReference type="InterPro" id="IPR001515">
    <property type="entry name" value="Ribosomal_eL32"/>
</dbReference>
<feature type="domain" description="Helix-hairpin-helix DNA-binding motif class 1" evidence="7">
    <location>
        <begin position="106"/>
        <end position="125"/>
    </location>
</feature>
<comment type="caution">
    <text evidence="8">The sequence shown here is derived from an EMBL/GenBank/DDBJ whole genome shotgun (WGS) entry which is preliminary data.</text>
</comment>
<organism evidence="8 9">
    <name type="scientific">Halovenus salina</name>
    <dbReference type="NCBI Taxonomy" id="1510225"/>
    <lineage>
        <taxon>Archaea</taxon>
        <taxon>Methanobacteriati</taxon>
        <taxon>Methanobacteriota</taxon>
        <taxon>Stenosarchaea group</taxon>
        <taxon>Halobacteria</taxon>
        <taxon>Halobacteriales</taxon>
        <taxon>Haloarculaceae</taxon>
        <taxon>Halovenus</taxon>
    </lineage>
</organism>
<dbReference type="InterPro" id="IPR036351">
    <property type="entry name" value="Ribosomal_eL32_sf"/>
</dbReference>
<feature type="compositionally biased region" description="Basic and acidic residues" evidence="6">
    <location>
        <begin position="192"/>
        <end position="214"/>
    </location>
</feature>
<feature type="domain" description="Helix-hairpin-helix DNA-binding motif class 1" evidence="7">
    <location>
        <begin position="15"/>
        <end position="34"/>
    </location>
</feature>
<dbReference type="SMART" id="SM01393">
    <property type="entry name" value="Ribosomal_L32e"/>
    <property type="match status" value="1"/>
</dbReference>
<dbReference type="PROSITE" id="PS00580">
    <property type="entry name" value="RIBOSOMAL_L32E"/>
    <property type="match status" value="1"/>
</dbReference>
<dbReference type="NCBIfam" id="NF009401">
    <property type="entry name" value="PRK12766.1"/>
    <property type="match status" value="1"/>
</dbReference>
<feature type="compositionally biased region" description="Acidic residues" evidence="6">
    <location>
        <begin position="1"/>
        <end position="17"/>
    </location>
</feature>
<keyword evidence="2 5" id="KW-0689">Ribosomal protein</keyword>
<feature type="region of interest" description="Disordered" evidence="6">
    <location>
        <begin position="1"/>
        <end position="51"/>
    </location>
</feature>
<evidence type="ECO:0000256" key="4">
    <source>
        <dbReference type="ARBA" id="ARBA00035229"/>
    </source>
</evidence>
<dbReference type="GO" id="GO:0006412">
    <property type="term" value="P:translation"/>
    <property type="evidence" value="ECO:0007669"/>
    <property type="project" value="UniProtKB-UniRule"/>
</dbReference>
<dbReference type="Pfam" id="PF01655">
    <property type="entry name" value="Ribosomal_L32e"/>
    <property type="match status" value="1"/>
</dbReference>
<dbReference type="RefSeq" id="WP_382183565.1">
    <property type="nucleotide sequence ID" value="NZ_JBHSZI010000001.1"/>
</dbReference>
<dbReference type="AlphaFoldDB" id="A0ABD5VZQ7"/>
<accession>A0ABD5VZQ7</accession>
<evidence type="ECO:0000256" key="1">
    <source>
        <dbReference type="ARBA" id="ARBA00008431"/>
    </source>
</evidence>
<dbReference type="InterPro" id="IPR010995">
    <property type="entry name" value="DNA_repair_Rad51/TF_NusA_a-hlx"/>
</dbReference>
<comment type="similarity">
    <text evidence="1 5">Belongs to the eukaryotic ribosomal protein eL32 family.</text>
</comment>
<evidence type="ECO:0000256" key="6">
    <source>
        <dbReference type="SAM" id="MobiDB-lite"/>
    </source>
</evidence>
<gene>
    <name evidence="5" type="primary">rpl32e</name>
    <name evidence="8" type="ORF">ACFQQG_00140</name>
</gene>